<dbReference type="SUPFAM" id="SSF57903">
    <property type="entry name" value="FYVE/PHD zinc finger"/>
    <property type="match status" value="1"/>
</dbReference>
<dbReference type="AlphaFoldDB" id="A0A6G0ZFV1"/>
<dbReference type="Gene3D" id="3.30.40.10">
    <property type="entry name" value="Zinc/RING finger domain, C3HC4 (zinc finger)"/>
    <property type="match status" value="1"/>
</dbReference>
<accession>A0A6G0ZFV1</accession>
<comment type="caution">
    <text evidence="1">The sequence shown here is derived from an EMBL/GenBank/DDBJ whole genome shotgun (WGS) entry which is preliminary data.</text>
</comment>
<dbReference type="Proteomes" id="UP000478052">
    <property type="component" value="Unassembled WGS sequence"/>
</dbReference>
<proteinExistence type="predicted"/>
<organism evidence="1 2">
    <name type="scientific">Aphis craccivora</name>
    <name type="common">Cowpea aphid</name>
    <dbReference type="NCBI Taxonomy" id="307492"/>
    <lineage>
        <taxon>Eukaryota</taxon>
        <taxon>Metazoa</taxon>
        <taxon>Ecdysozoa</taxon>
        <taxon>Arthropoda</taxon>
        <taxon>Hexapoda</taxon>
        <taxon>Insecta</taxon>
        <taxon>Pterygota</taxon>
        <taxon>Neoptera</taxon>
        <taxon>Paraneoptera</taxon>
        <taxon>Hemiptera</taxon>
        <taxon>Sternorrhyncha</taxon>
        <taxon>Aphidomorpha</taxon>
        <taxon>Aphidoidea</taxon>
        <taxon>Aphididae</taxon>
        <taxon>Aphidini</taxon>
        <taxon>Aphis</taxon>
        <taxon>Aphis</taxon>
    </lineage>
</organism>
<dbReference type="OrthoDB" id="6766179at2759"/>
<gene>
    <name evidence="1" type="ORF">FWK35_00004186</name>
</gene>
<dbReference type="EMBL" id="VUJU01000516">
    <property type="protein sequence ID" value="KAF0769878.1"/>
    <property type="molecule type" value="Genomic_DNA"/>
</dbReference>
<evidence type="ECO:0000313" key="2">
    <source>
        <dbReference type="Proteomes" id="UP000478052"/>
    </source>
</evidence>
<reference evidence="1 2" key="1">
    <citation type="submission" date="2019-08" db="EMBL/GenBank/DDBJ databases">
        <title>Whole genome of Aphis craccivora.</title>
        <authorList>
            <person name="Voronova N.V."/>
            <person name="Shulinski R.S."/>
            <person name="Bandarenka Y.V."/>
            <person name="Zhorov D.G."/>
            <person name="Warner D."/>
        </authorList>
    </citation>
    <scope>NUCLEOTIDE SEQUENCE [LARGE SCALE GENOMIC DNA]</scope>
    <source>
        <strain evidence="1">180601</strain>
        <tissue evidence="1">Whole Body</tissue>
    </source>
</reference>
<dbReference type="InterPro" id="IPR013083">
    <property type="entry name" value="Znf_RING/FYVE/PHD"/>
</dbReference>
<sequence length="108" mass="12277">MVENANLNNCQFAELDTPVKCDSCALSVHSKCTGLSATKVKCLSLKNRSLKFFCDGCDQGLKELPDEFIFNEINERNHCANNLLFYNIEECDSNKLDDRISFDLVCNW</sequence>
<keyword evidence="2" id="KW-1185">Reference proteome</keyword>
<name>A0A6G0ZFV1_APHCR</name>
<dbReference type="InterPro" id="IPR011011">
    <property type="entry name" value="Znf_FYVE_PHD"/>
</dbReference>
<evidence type="ECO:0000313" key="1">
    <source>
        <dbReference type="EMBL" id="KAF0769878.1"/>
    </source>
</evidence>
<protein>
    <submittedName>
        <fullName evidence="1">Uncharacterized protein</fullName>
    </submittedName>
</protein>